<dbReference type="InterPro" id="IPR041677">
    <property type="entry name" value="DNA2/NAM7_AAA_11"/>
</dbReference>
<evidence type="ECO:0000256" key="5">
    <source>
        <dbReference type="ARBA" id="ARBA00022840"/>
    </source>
</evidence>
<keyword evidence="4" id="KW-0347">Helicase</keyword>
<comment type="caution">
    <text evidence="10">The sequence shown here is derived from an EMBL/GenBank/DDBJ whole genome shotgun (WGS) entry which is preliminary data.</text>
</comment>
<dbReference type="GO" id="GO:0043139">
    <property type="term" value="F:5'-3' DNA helicase activity"/>
    <property type="evidence" value="ECO:0007669"/>
    <property type="project" value="TreeGrafter"/>
</dbReference>
<name>A0AAD2FCP0_9STRA</name>
<feature type="compositionally biased region" description="Low complexity" evidence="7">
    <location>
        <begin position="1704"/>
        <end position="1713"/>
    </location>
</feature>
<dbReference type="PANTHER" id="PTHR43788">
    <property type="entry name" value="DNA2/NAM7 HELICASE FAMILY MEMBER"/>
    <property type="match status" value="1"/>
</dbReference>
<feature type="compositionally biased region" description="Basic and acidic residues" evidence="7">
    <location>
        <begin position="1445"/>
        <end position="1454"/>
    </location>
</feature>
<evidence type="ECO:0000256" key="7">
    <source>
        <dbReference type="SAM" id="MobiDB-lite"/>
    </source>
</evidence>
<feature type="compositionally biased region" description="Basic and acidic residues" evidence="7">
    <location>
        <begin position="1609"/>
        <end position="1619"/>
    </location>
</feature>
<keyword evidence="5" id="KW-0067">ATP-binding</keyword>
<protein>
    <submittedName>
        <fullName evidence="10">Uncharacterized protein</fullName>
    </submittedName>
</protein>
<dbReference type="Pfam" id="PF13087">
    <property type="entry name" value="AAA_12"/>
    <property type="match status" value="1"/>
</dbReference>
<feature type="compositionally biased region" description="Basic residues" evidence="7">
    <location>
        <begin position="1547"/>
        <end position="1558"/>
    </location>
</feature>
<feature type="compositionally biased region" description="Basic residues" evidence="7">
    <location>
        <begin position="1498"/>
        <end position="1517"/>
    </location>
</feature>
<dbReference type="SUPFAM" id="SSF52540">
    <property type="entry name" value="P-loop containing nucleoside triphosphate hydrolases"/>
    <property type="match status" value="1"/>
</dbReference>
<evidence type="ECO:0000313" key="10">
    <source>
        <dbReference type="EMBL" id="CAJ1931682.1"/>
    </source>
</evidence>
<keyword evidence="3" id="KW-0378">Hydrolase</keyword>
<feature type="domain" description="DNA2/NAM7 helicase helicase" evidence="8">
    <location>
        <begin position="471"/>
        <end position="635"/>
    </location>
</feature>
<feature type="compositionally biased region" description="Acidic residues" evidence="7">
    <location>
        <begin position="1369"/>
        <end position="1384"/>
    </location>
</feature>
<evidence type="ECO:0000256" key="1">
    <source>
        <dbReference type="ARBA" id="ARBA00007913"/>
    </source>
</evidence>
<dbReference type="Pfam" id="PF13086">
    <property type="entry name" value="AAA_11"/>
    <property type="match status" value="2"/>
</dbReference>
<feature type="compositionally biased region" description="Acidic residues" evidence="7">
    <location>
        <begin position="1630"/>
        <end position="1642"/>
    </location>
</feature>
<gene>
    <name evidence="10" type="ORF">CYCCA115_LOCUS2499</name>
</gene>
<keyword evidence="6" id="KW-0175">Coiled coil</keyword>
<feature type="region of interest" description="Disordered" evidence="7">
    <location>
        <begin position="1323"/>
        <end position="1391"/>
    </location>
</feature>
<dbReference type="CDD" id="cd18808">
    <property type="entry name" value="SF1_C_Upf1"/>
    <property type="match status" value="1"/>
</dbReference>
<feature type="domain" description="DNA2/NAM7 helicase-like C-terminal" evidence="9">
    <location>
        <begin position="982"/>
        <end position="1164"/>
    </location>
</feature>
<dbReference type="InterPro" id="IPR050534">
    <property type="entry name" value="Coronavir_polyprotein_1ab"/>
</dbReference>
<feature type="compositionally biased region" description="Polar residues" evidence="7">
    <location>
        <begin position="1667"/>
        <end position="1679"/>
    </location>
</feature>
<organism evidence="10 11">
    <name type="scientific">Cylindrotheca closterium</name>
    <dbReference type="NCBI Taxonomy" id="2856"/>
    <lineage>
        <taxon>Eukaryota</taxon>
        <taxon>Sar</taxon>
        <taxon>Stramenopiles</taxon>
        <taxon>Ochrophyta</taxon>
        <taxon>Bacillariophyta</taxon>
        <taxon>Bacillariophyceae</taxon>
        <taxon>Bacillariophycidae</taxon>
        <taxon>Bacillariales</taxon>
        <taxon>Bacillariaceae</taxon>
        <taxon>Cylindrotheca</taxon>
    </lineage>
</organism>
<feature type="compositionally biased region" description="Acidic residues" evidence="7">
    <location>
        <begin position="1323"/>
        <end position="1334"/>
    </location>
</feature>
<feature type="compositionally biased region" description="Acidic residues" evidence="7">
    <location>
        <begin position="1523"/>
        <end position="1541"/>
    </location>
</feature>
<feature type="compositionally biased region" description="Acidic residues" evidence="7">
    <location>
        <begin position="1576"/>
        <end position="1586"/>
    </location>
</feature>
<sequence>MDEETITSHRKKLAQILRYIASWHQALHSGDGIQHSFVRTEEATQDFYQNLEVEDGSGVLFSTQNFRTLLTWDAEAEEEVLFPSPPVSFYAANSGPTPTSMASMAASGDRKRSLTGRLKSISPRTSRSESSSICWLRLTRLTKAQRLEEPQPHHAAVQAFLDQWMQRRPKIKATSYQELLSSASRINRELDKHPSRPIRVFLKRYKRYLLTNRYQQALEPMYNRLFEWIQQQDTHNQELVWSLGHAKFADPSTNTYIDGPLLDVLVEVDLAPDGALLVKPRQHTGVTLNRQVVAALASSQDVLSKWHRRISQLEASNISPGQPSTYVKILKQLTLELCSDGIFQASAKTPSAISPSSVSSARRQSFGENSLVVSEAWCLYSRLKPTTVWARDANILADQLAKHEQQLSMAAWSLTHGPNVLEEVNAKGLEPINAKSPIAQAAMSFWKYFAAAASGPNNKSCRPMFPLATSDSQNRIAELLLDQHYPAVVTEGPPGTGKTHSIANIVCAYLCQGKRVLVTSKNAPALSVLRERLPSSVQELCVDVSKSESSGLRQLRQTVERLANRISAASVEIECQKAELLKTNIDELEARLESIDSSIRTQSDNVRNVLHGADGIKLAEWAAKLMADAPWLLVSLEEVSTKELKSVLNQLKELEVKDESILSVQHFCQPPDSRLVSMALAKSGSSVSSVLSQASRNWVSSLPVLGSISGMEAQQNQLQEQLEHITLNGVKPSSNDDWDIVAKALKRSQLVSHFKDGAWDYRVKKHGWPSFDFAKTKKVSTCIKVIQMALDMKQLEASLSLAAEVQKATQCRSLDFQRGRLQSQIRRQAEELVDTAVVAELSKSFSPDAESALIRFAQIAGASKFGKTAKQSKMTQRQRRRRQEYLDAFDKCCRFIPCWILTTSQISDYLPAECLFDLVIIDEASQSDITVLPGMLRGKQWLIVGDGKQVSPTEAFVSEGSMEALRASLPESPFERSLMPGQSFFDLCAQAFPRGRVVLSEHFRCSPEIIDFSNQQFYDGRLVPLRLPSQHERMTPSIMDVRVNGKKTGKINEVEADKIIELIQESINLPGSEVKPRSIGVISLIGDEQSRLIRGRLLDAIGPEKMARHHVLIGDPPTFQGAERDIVFLSMVCSPGSVPTQSQLMHFQRANVAMSRARDRCVLVRSIDIGHISSLEDVKVPTIEFFLQQQPEDSEDEDGADSSFQKEKRKGTAILKKLLQDNGYAITDMGIVWKNGLCVEGKKNRAALIVDGEELCSQDWQTSYNQQKAIERVGWKCFRIDSVSLFVNMNSTLAKIVEFLDSVGVEKTMAATSYEEVAAEASNDMEVEEEEEEEVVHGNVDDPNVENENDVAALPIHQEENHDIVTITSEDENDGLDDEEDDDGDDRKPAAIPDAAVSNTFDDDNDNIHAGQFGQVVQLDFLRQAPTNDEEDDEEMGMGNDLLWDDSKDLDSPTKRNTNREVLIVAQNPPANDYDDNDNSLDDPSEDDDFVEDEPKTKQRRMRISPRSRQGKSAARKPTKEENEGDDESSVDNASEDEDYVQETKTKYRKLDRKHTSPRTRESSSAVKPSLTITINDDDEKSDDGDKEPLSPGSPSSKQGKRSKKYRKKVDSYSRDGRVNKGKFYPSNDVELDYETDSDLAVEEFKKPAVKSEEPIELEDDSASELPESSSIASKPAQRSQSDHSVMSVDDSDDEEDEIKPQPSTSKSSGTSTVKRERSNDI</sequence>
<comment type="similarity">
    <text evidence="1">Belongs to the DNA2/NAM7 helicase family.</text>
</comment>
<feature type="domain" description="DNA2/NAM7 helicase helicase" evidence="8">
    <location>
        <begin position="781"/>
        <end position="953"/>
    </location>
</feature>
<accession>A0AAD2FCP0</accession>
<feature type="compositionally biased region" description="Polar residues" evidence="7">
    <location>
        <begin position="1563"/>
        <end position="1575"/>
    </location>
</feature>
<dbReference type="InterPro" id="IPR047187">
    <property type="entry name" value="SF1_C_Upf1"/>
</dbReference>
<dbReference type="InterPro" id="IPR027417">
    <property type="entry name" value="P-loop_NTPase"/>
</dbReference>
<evidence type="ECO:0000256" key="2">
    <source>
        <dbReference type="ARBA" id="ARBA00022741"/>
    </source>
</evidence>
<feature type="compositionally biased region" description="Acidic residues" evidence="7">
    <location>
        <begin position="1473"/>
        <end position="1492"/>
    </location>
</feature>
<evidence type="ECO:0000256" key="3">
    <source>
        <dbReference type="ARBA" id="ARBA00022801"/>
    </source>
</evidence>
<feature type="compositionally biased region" description="Basic residues" evidence="7">
    <location>
        <begin position="1599"/>
        <end position="1608"/>
    </location>
</feature>
<feature type="coiled-coil region" evidence="6">
    <location>
        <begin position="552"/>
        <end position="605"/>
    </location>
</feature>
<feature type="region of interest" description="Disordered" evidence="7">
    <location>
        <begin position="1422"/>
        <end position="1722"/>
    </location>
</feature>
<feature type="compositionally biased region" description="Basic and acidic residues" evidence="7">
    <location>
        <begin position="1643"/>
        <end position="1654"/>
    </location>
</feature>
<evidence type="ECO:0000259" key="9">
    <source>
        <dbReference type="Pfam" id="PF13087"/>
    </source>
</evidence>
<dbReference type="InterPro" id="IPR041679">
    <property type="entry name" value="DNA2/NAM7-like_C"/>
</dbReference>
<dbReference type="PANTHER" id="PTHR43788:SF8">
    <property type="entry name" value="DNA-BINDING PROTEIN SMUBP-2"/>
    <property type="match status" value="1"/>
</dbReference>
<dbReference type="EMBL" id="CAKOGP040000169">
    <property type="protein sequence ID" value="CAJ1931682.1"/>
    <property type="molecule type" value="Genomic_DNA"/>
</dbReference>
<proteinExistence type="inferred from homology"/>
<dbReference type="GO" id="GO:0005524">
    <property type="term" value="F:ATP binding"/>
    <property type="evidence" value="ECO:0007669"/>
    <property type="project" value="UniProtKB-KW"/>
</dbReference>
<dbReference type="GO" id="GO:0016787">
    <property type="term" value="F:hydrolase activity"/>
    <property type="evidence" value="ECO:0007669"/>
    <property type="project" value="UniProtKB-KW"/>
</dbReference>
<dbReference type="Proteomes" id="UP001295423">
    <property type="component" value="Unassembled WGS sequence"/>
</dbReference>
<reference evidence="10" key="1">
    <citation type="submission" date="2023-08" db="EMBL/GenBank/DDBJ databases">
        <authorList>
            <person name="Audoor S."/>
            <person name="Bilcke G."/>
        </authorList>
    </citation>
    <scope>NUCLEOTIDE SEQUENCE</scope>
</reference>
<evidence type="ECO:0000256" key="4">
    <source>
        <dbReference type="ARBA" id="ARBA00022806"/>
    </source>
</evidence>
<keyword evidence="11" id="KW-1185">Reference proteome</keyword>
<evidence type="ECO:0000259" key="8">
    <source>
        <dbReference type="Pfam" id="PF13086"/>
    </source>
</evidence>
<dbReference type="Gene3D" id="3.40.50.300">
    <property type="entry name" value="P-loop containing nucleotide triphosphate hydrolases"/>
    <property type="match status" value="3"/>
</dbReference>
<evidence type="ECO:0000256" key="6">
    <source>
        <dbReference type="SAM" id="Coils"/>
    </source>
</evidence>
<evidence type="ECO:0000313" key="11">
    <source>
        <dbReference type="Proteomes" id="UP001295423"/>
    </source>
</evidence>
<keyword evidence="2" id="KW-0547">Nucleotide-binding</keyword>